<comment type="caution">
    <text evidence="4">The sequence shown here is derived from an EMBL/GenBank/DDBJ whole genome shotgun (WGS) entry which is preliminary data.</text>
</comment>
<dbReference type="InterPro" id="IPR050214">
    <property type="entry name" value="Cys_Synth/Cystath_Beta-Synth"/>
</dbReference>
<dbReference type="SUPFAM" id="SSF53686">
    <property type="entry name" value="Tryptophan synthase beta subunit-like PLP-dependent enzymes"/>
    <property type="match status" value="1"/>
</dbReference>
<protein>
    <recommendedName>
        <fullName evidence="3">Tryptophan synthase beta chain-like PALP domain-containing protein</fullName>
    </recommendedName>
</protein>
<sequence length="357" mass="38943">MPLSTLTYRSITDAQMLPRLIRLGPNLYGAVFTLMKLVPAQYILRRALQRGELTEDTVIVETTSGTFGLALAMQAALMERELVLVSDPAIDDNLYRRLTDLGAKVEMCLEPAPVGGYQGARLTKVAEIRASLPSTFCPEQYNNPDNARSYHVVADQLVRTFGTVDCLVGTVGTAGSMCGTGGGLREYSPHTQVIGVDSHRSVLFGQPDGPRSLRGLGNSLWPANLDHTLFDEIHWCNATEAYAQTRALHAESALFQGPTSGAAHLVAQWWAAKNPDGLCVVMLPDEGYRYQATVYDDAWLAANGHVLAERPTEPVTVASPAEAGDRWTRLVWGRRSYEEVPGVVPRVTHPLAERALS</sequence>
<dbReference type="EMBL" id="LJIW01000002">
    <property type="protein sequence ID" value="PNG90666.1"/>
    <property type="molecule type" value="Genomic_DNA"/>
</dbReference>
<evidence type="ECO:0000256" key="1">
    <source>
        <dbReference type="ARBA" id="ARBA00001933"/>
    </source>
</evidence>
<dbReference type="RefSeq" id="WP_173963147.1">
    <property type="nucleotide sequence ID" value="NZ_BAAAHF010000017.1"/>
</dbReference>
<dbReference type="Pfam" id="PF00291">
    <property type="entry name" value="PALP"/>
    <property type="match status" value="1"/>
</dbReference>
<evidence type="ECO:0000256" key="2">
    <source>
        <dbReference type="ARBA" id="ARBA00022898"/>
    </source>
</evidence>
<dbReference type="CDD" id="cd01561">
    <property type="entry name" value="CBS_like"/>
    <property type="match status" value="1"/>
</dbReference>
<evidence type="ECO:0000259" key="3">
    <source>
        <dbReference type="Pfam" id="PF00291"/>
    </source>
</evidence>
<keyword evidence="5" id="KW-1185">Reference proteome</keyword>
<dbReference type="AlphaFoldDB" id="A0A291T3S2"/>
<dbReference type="GO" id="GO:1901605">
    <property type="term" value="P:alpha-amino acid metabolic process"/>
    <property type="evidence" value="ECO:0007669"/>
    <property type="project" value="UniProtKB-ARBA"/>
</dbReference>
<evidence type="ECO:0000313" key="4">
    <source>
        <dbReference type="EMBL" id="PNG90666.1"/>
    </source>
</evidence>
<dbReference type="Proteomes" id="UP000236520">
    <property type="component" value="Unassembled WGS sequence"/>
</dbReference>
<comment type="cofactor">
    <cofactor evidence="1">
        <name>pyridoxal 5'-phosphate</name>
        <dbReference type="ChEBI" id="CHEBI:597326"/>
    </cofactor>
</comment>
<keyword evidence="2" id="KW-0663">Pyridoxal phosphate</keyword>
<proteinExistence type="predicted"/>
<accession>A0A291T3S2</accession>
<dbReference type="InterPro" id="IPR001926">
    <property type="entry name" value="TrpB-like_PALP"/>
</dbReference>
<dbReference type="Gene3D" id="3.40.50.1100">
    <property type="match status" value="2"/>
</dbReference>
<feature type="domain" description="Tryptophan synthase beta chain-like PALP" evidence="3">
    <location>
        <begin position="36"/>
        <end position="267"/>
    </location>
</feature>
<dbReference type="PANTHER" id="PTHR10314">
    <property type="entry name" value="CYSTATHIONINE BETA-SYNTHASE"/>
    <property type="match status" value="1"/>
</dbReference>
<dbReference type="GeneID" id="303177692"/>
<dbReference type="InterPro" id="IPR036052">
    <property type="entry name" value="TrpB-like_PALP_sf"/>
</dbReference>
<dbReference type="KEGG" id="smal:SMALA_7561"/>
<name>A0A291T3S2_STRMQ</name>
<reference evidence="4 5" key="1">
    <citation type="submission" date="2015-09" db="EMBL/GenBank/DDBJ databases">
        <title>Genome sequence, genome mining and natural product profiling of a biocontrol bacterium Streptomyces malaysiensis F913.</title>
        <authorList>
            <person name="Xu Y."/>
            <person name="Wei J."/>
            <person name="Xie J."/>
            <person name="Li T."/>
            <person name="Zhou Z."/>
        </authorList>
    </citation>
    <scope>NUCLEOTIDE SEQUENCE [LARGE SCALE GENOMIC DNA]</scope>
    <source>
        <strain evidence="4 5">F913</strain>
    </source>
</reference>
<gene>
    <name evidence="4" type="ORF">SMF913_26131</name>
</gene>
<organism evidence="4 5">
    <name type="scientific">Streptomyces malaysiensis</name>
    <dbReference type="NCBI Taxonomy" id="92644"/>
    <lineage>
        <taxon>Bacteria</taxon>
        <taxon>Bacillati</taxon>
        <taxon>Actinomycetota</taxon>
        <taxon>Actinomycetes</taxon>
        <taxon>Kitasatosporales</taxon>
        <taxon>Streptomycetaceae</taxon>
        <taxon>Streptomyces</taxon>
        <taxon>Streptomyces violaceusniger group</taxon>
    </lineage>
</organism>
<evidence type="ECO:0000313" key="5">
    <source>
        <dbReference type="Proteomes" id="UP000236520"/>
    </source>
</evidence>